<protein>
    <submittedName>
        <fullName evidence="2">Spondin_N</fullName>
    </submittedName>
</protein>
<gene>
    <name evidence="2" type="ORF">SAMN02745132_00011</name>
</gene>
<reference evidence="3" key="1">
    <citation type="submission" date="2017-02" db="EMBL/GenBank/DDBJ databases">
        <authorList>
            <person name="Varghese N."/>
            <person name="Submissions S."/>
        </authorList>
    </citation>
    <scope>NUCLEOTIDE SEQUENCE [LARGE SCALE GENOMIC DNA]</scope>
    <source>
        <strain evidence="3">DSM 22720</strain>
    </source>
</reference>
<dbReference type="NCBIfam" id="NF038123">
    <property type="entry name" value="NF038123_dom"/>
    <property type="match status" value="1"/>
</dbReference>
<evidence type="ECO:0000313" key="3">
    <source>
        <dbReference type="Proteomes" id="UP000190162"/>
    </source>
</evidence>
<evidence type="ECO:0000313" key="2">
    <source>
        <dbReference type="EMBL" id="SKA43240.1"/>
    </source>
</evidence>
<name>A0A1T4TS22_9GAMM</name>
<proteinExistence type="predicted"/>
<dbReference type="AlphaFoldDB" id="A0A1T4TS22"/>
<dbReference type="Pfam" id="PF06468">
    <property type="entry name" value="Spond_N"/>
    <property type="match status" value="1"/>
</dbReference>
<sequence length="232" mass="23714">MLKADTSKHGAIHEKLLLGVTMATAFSAGAATIDVNITNATDGIYFTPLLVAAHSDDVYLFRTGEAASADVEAMAEGGDIAGLTALAEGEGASVSANPAGGILNPGASTSTTLHAEHGDVLSIAAMLLPSNDAFVGVDSWKIPKKRGKYVIKANGYDAGTEANDELTGSVPTPPFINFGTGGTGVDADVANDVVHIHPGNLGDTDTDGGISDFDSTKHRWLNPVAIITVTVR</sequence>
<dbReference type="OrthoDB" id="264824at2"/>
<evidence type="ECO:0000259" key="1">
    <source>
        <dbReference type="Pfam" id="PF06468"/>
    </source>
</evidence>
<feature type="domain" description="Spondin" evidence="1">
    <location>
        <begin position="45"/>
        <end position="162"/>
    </location>
</feature>
<dbReference type="InterPro" id="IPR009465">
    <property type="entry name" value="Spondin_N"/>
</dbReference>
<dbReference type="Proteomes" id="UP000190162">
    <property type="component" value="Unassembled WGS sequence"/>
</dbReference>
<dbReference type="EMBL" id="FUXU01000001">
    <property type="protein sequence ID" value="SKA43240.1"/>
    <property type="molecule type" value="Genomic_DNA"/>
</dbReference>
<keyword evidence="3" id="KW-1185">Reference proteome</keyword>
<organism evidence="2 3">
    <name type="scientific">Enterovibrio nigricans DSM 22720</name>
    <dbReference type="NCBI Taxonomy" id="1121868"/>
    <lineage>
        <taxon>Bacteria</taxon>
        <taxon>Pseudomonadati</taxon>
        <taxon>Pseudomonadota</taxon>
        <taxon>Gammaproteobacteria</taxon>
        <taxon>Vibrionales</taxon>
        <taxon>Vibrionaceae</taxon>
        <taxon>Enterovibrio</taxon>
    </lineage>
</organism>
<dbReference type="Gene3D" id="2.60.40.2130">
    <property type="entry name" value="F-spondin domain"/>
    <property type="match status" value="1"/>
</dbReference>
<accession>A0A1T4TS22</accession>
<dbReference type="InterPro" id="IPR038678">
    <property type="entry name" value="Spondin_N_sf"/>
</dbReference>